<dbReference type="PRINTS" id="PR00937">
    <property type="entry name" value="TBOX"/>
</dbReference>
<keyword evidence="1" id="KW-0805">Transcription regulation</keyword>
<comment type="caution">
    <text evidence="8">The sequence shown here is derived from an EMBL/GenBank/DDBJ whole genome shotgun (WGS) entry which is preliminary data.</text>
</comment>
<dbReference type="SMART" id="SM00425">
    <property type="entry name" value="TBOX"/>
    <property type="match status" value="1"/>
</dbReference>
<protein>
    <recommendedName>
        <fullName evidence="7">T-box domain-containing protein</fullName>
    </recommendedName>
</protein>
<sequence>MSDELSTSSSSKSIMSVLYGQDQNNLMVSALGHVRPEFRQLQTLACSSNNHTEVPGAEVAASSSSHGISYSSPNGQFFVSPLDPCLRVELQDLQLWERFSAAKTEMIVSKPGRRMFPGYRVKFSGMDQKAKYCVLMDIVSVDQHRYKFQNGGWAIAGRAEPQITQNFYLHPTSPASGQDWMKEIVSFHKVKLTNSCEHATVGKFLIHSMHRYQPRIHVVRSDDVSTLHLQPRSTLSFPQTVFITVTVYQNQEISKLKVENNPFARGFRTKGGRNRNAQSTKSQEEAAPMFNISHPRIVDTLPVNLGSKRWKNSPSLHEAKRKGQSTQQPNEETAERYQIPRNDSRITSSAQLRSIEPQYQAFLAAPPAPINGFNFSQSQSSTATSMELNQPTPCYNSRAEALSVAALQTNNFSAPVASLEGWNLAAPSQYDSNQATFKCSTYQSNGTSFVASSNYGGPVGGPSIQTDFVQTDDGFTFPPFTSLEQVPCDNPSLPFNDDGYYSAPTPGNFGNVQDRTYDVGSFPQNYDETNDDCSNVNYLSFS</sequence>
<keyword evidence="9" id="KW-1185">Reference proteome</keyword>
<keyword evidence="3" id="KW-0804">Transcription</keyword>
<feature type="region of interest" description="Disordered" evidence="6">
    <location>
        <begin position="264"/>
        <end position="290"/>
    </location>
</feature>
<dbReference type="InterPro" id="IPR001699">
    <property type="entry name" value="TF_T-box"/>
</dbReference>
<organism evidence="8 9">
    <name type="scientific">Clavelina lepadiformis</name>
    <name type="common">Light-bulb sea squirt</name>
    <name type="synonym">Ascidia lepadiformis</name>
    <dbReference type="NCBI Taxonomy" id="159417"/>
    <lineage>
        <taxon>Eukaryota</taxon>
        <taxon>Metazoa</taxon>
        <taxon>Chordata</taxon>
        <taxon>Tunicata</taxon>
        <taxon>Ascidiacea</taxon>
        <taxon>Aplousobranchia</taxon>
        <taxon>Clavelinidae</taxon>
        <taxon>Clavelina</taxon>
    </lineage>
</organism>
<proteinExistence type="predicted"/>
<reference evidence="8 9" key="1">
    <citation type="submission" date="2024-02" db="EMBL/GenBank/DDBJ databases">
        <authorList>
            <person name="Daric V."/>
            <person name="Darras S."/>
        </authorList>
    </citation>
    <scope>NUCLEOTIDE SEQUENCE [LARGE SCALE GENOMIC DNA]</scope>
</reference>
<feature type="domain" description="T-box" evidence="7">
    <location>
        <begin position="90"/>
        <end position="269"/>
    </location>
</feature>
<evidence type="ECO:0000313" key="9">
    <source>
        <dbReference type="Proteomes" id="UP001642483"/>
    </source>
</evidence>
<feature type="DNA-binding region" description="T-box" evidence="5">
    <location>
        <begin position="95"/>
        <end position="269"/>
    </location>
</feature>
<comment type="subcellular location">
    <subcellularLocation>
        <location evidence="5">Nucleus</location>
    </subcellularLocation>
</comment>
<dbReference type="EMBL" id="CAWYQH010000068">
    <property type="protein sequence ID" value="CAK8680258.1"/>
    <property type="molecule type" value="Genomic_DNA"/>
</dbReference>
<evidence type="ECO:0000256" key="3">
    <source>
        <dbReference type="ARBA" id="ARBA00023163"/>
    </source>
</evidence>
<evidence type="ECO:0000259" key="7">
    <source>
        <dbReference type="PROSITE" id="PS50252"/>
    </source>
</evidence>
<name>A0ABP0FKQ9_CLALP</name>
<evidence type="ECO:0000256" key="5">
    <source>
        <dbReference type="PROSITE-ProRule" id="PRU00201"/>
    </source>
</evidence>
<evidence type="ECO:0000256" key="4">
    <source>
        <dbReference type="ARBA" id="ARBA00023242"/>
    </source>
</evidence>
<dbReference type="Gene3D" id="2.60.40.820">
    <property type="entry name" value="Transcription factor, T-box"/>
    <property type="match status" value="1"/>
</dbReference>
<dbReference type="InterPro" id="IPR008967">
    <property type="entry name" value="p53-like_TF_DNA-bd_sf"/>
</dbReference>
<dbReference type="PANTHER" id="PTHR11267:SF204">
    <property type="entry name" value="SPADETAIL"/>
    <property type="match status" value="1"/>
</dbReference>
<dbReference type="SUPFAM" id="SSF49417">
    <property type="entry name" value="p53-like transcription factors"/>
    <property type="match status" value="1"/>
</dbReference>
<dbReference type="PANTHER" id="PTHR11267">
    <property type="entry name" value="T-BOX PROTEIN-RELATED"/>
    <property type="match status" value="1"/>
</dbReference>
<evidence type="ECO:0000313" key="8">
    <source>
        <dbReference type="EMBL" id="CAK8680258.1"/>
    </source>
</evidence>
<evidence type="ECO:0000256" key="2">
    <source>
        <dbReference type="ARBA" id="ARBA00023125"/>
    </source>
</evidence>
<gene>
    <name evidence="8" type="ORF">CVLEPA_LOCUS10531</name>
</gene>
<accession>A0ABP0FKQ9</accession>
<dbReference type="InterPro" id="IPR046360">
    <property type="entry name" value="T-box_DNA-bd"/>
</dbReference>
<dbReference type="Proteomes" id="UP001642483">
    <property type="component" value="Unassembled WGS sequence"/>
</dbReference>
<dbReference type="InterPro" id="IPR036960">
    <property type="entry name" value="T-box_sf"/>
</dbReference>
<keyword evidence="4 5" id="KW-0539">Nucleus</keyword>
<evidence type="ECO:0000256" key="6">
    <source>
        <dbReference type="SAM" id="MobiDB-lite"/>
    </source>
</evidence>
<evidence type="ECO:0000256" key="1">
    <source>
        <dbReference type="ARBA" id="ARBA00023015"/>
    </source>
</evidence>
<dbReference type="Pfam" id="PF00907">
    <property type="entry name" value="T-box"/>
    <property type="match status" value="1"/>
</dbReference>
<dbReference type="PROSITE" id="PS50252">
    <property type="entry name" value="TBOX_3"/>
    <property type="match status" value="1"/>
</dbReference>
<feature type="region of interest" description="Disordered" evidence="6">
    <location>
        <begin position="308"/>
        <end position="345"/>
    </location>
</feature>
<keyword evidence="2 5" id="KW-0238">DNA-binding</keyword>